<keyword evidence="3" id="KW-1185">Reference proteome</keyword>
<keyword evidence="2" id="KW-0808">Transferase</keyword>
<keyword evidence="2" id="KW-0418">Kinase</keyword>
<sequence length="187" mass="20782">MGLRTLCDHIVDIAQNAVESGTGKAWLDIEEHTDRFFRFTVRDVGRGIPEELQESVLDPFYTQKNKKVKFGLGLPMLKFAALSTGGEFELKSSAEKGTTVSALFVLSHVDCQPIGDVAMALFSIITMKGEIDWYIQRSLDDDGYAVESSQFREALGNNCFTTPVKMKMILDLLQEAENSLGGYSDVR</sequence>
<dbReference type="KEGG" id="minf:MESINF_2103"/>
<reference evidence="2 3" key="1">
    <citation type="submission" date="2017-01" db="EMBL/GenBank/DDBJ databases">
        <authorList>
            <person name="Erauso G."/>
        </authorList>
    </citation>
    <scope>NUCLEOTIDE SEQUENCE [LARGE SCALE GENOMIC DNA]</scope>
    <source>
        <strain evidence="2">MESINF1</strain>
    </source>
</reference>
<dbReference type="Pfam" id="PF02518">
    <property type="entry name" value="HATPase_c"/>
    <property type="match status" value="1"/>
</dbReference>
<dbReference type="EMBL" id="LS974202">
    <property type="protein sequence ID" value="SSC13543.1"/>
    <property type="molecule type" value="Genomic_DNA"/>
</dbReference>
<dbReference type="InterPro" id="IPR036890">
    <property type="entry name" value="HATPase_C_sf"/>
</dbReference>
<dbReference type="SMART" id="SM00387">
    <property type="entry name" value="HATPase_c"/>
    <property type="match status" value="1"/>
</dbReference>
<organism evidence="2 3">
    <name type="scientific">Mesotoga infera</name>
    <dbReference type="NCBI Taxonomy" id="1236046"/>
    <lineage>
        <taxon>Bacteria</taxon>
        <taxon>Thermotogati</taxon>
        <taxon>Thermotogota</taxon>
        <taxon>Thermotogae</taxon>
        <taxon>Kosmotogales</taxon>
        <taxon>Kosmotogaceae</taxon>
        <taxon>Mesotoga</taxon>
    </lineage>
</organism>
<accession>A0A7Z7LGN1</accession>
<dbReference type="InterPro" id="IPR005467">
    <property type="entry name" value="His_kinase_dom"/>
</dbReference>
<dbReference type="RefSeq" id="WP_169699682.1">
    <property type="nucleotide sequence ID" value="NZ_LS974202.1"/>
</dbReference>
<dbReference type="AlphaFoldDB" id="A0A7Z7LGN1"/>
<dbReference type="PROSITE" id="PS50109">
    <property type="entry name" value="HIS_KIN"/>
    <property type="match status" value="1"/>
</dbReference>
<evidence type="ECO:0000313" key="2">
    <source>
        <dbReference type="EMBL" id="SSC13543.1"/>
    </source>
</evidence>
<dbReference type="Proteomes" id="UP000250796">
    <property type="component" value="Chromosome MESINF"/>
</dbReference>
<proteinExistence type="predicted"/>
<gene>
    <name evidence="2" type="ORF">MESINF_2103</name>
</gene>
<protein>
    <submittedName>
        <fullName evidence="2">Histidine kinase</fullName>
    </submittedName>
</protein>
<feature type="domain" description="Histidine kinase" evidence="1">
    <location>
        <begin position="1"/>
        <end position="108"/>
    </location>
</feature>
<dbReference type="Gene3D" id="3.30.565.10">
    <property type="entry name" value="Histidine kinase-like ATPase, C-terminal domain"/>
    <property type="match status" value="1"/>
</dbReference>
<name>A0A7Z7LGN1_9BACT</name>
<dbReference type="CDD" id="cd00075">
    <property type="entry name" value="HATPase"/>
    <property type="match status" value="1"/>
</dbReference>
<dbReference type="GO" id="GO:0016301">
    <property type="term" value="F:kinase activity"/>
    <property type="evidence" value="ECO:0007669"/>
    <property type="project" value="UniProtKB-KW"/>
</dbReference>
<evidence type="ECO:0000259" key="1">
    <source>
        <dbReference type="PROSITE" id="PS50109"/>
    </source>
</evidence>
<evidence type="ECO:0000313" key="3">
    <source>
        <dbReference type="Proteomes" id="UP000250796"/>
    </source>
</evidence>
<dbReference type="InterPro" id="IPR003594">
    <property type="entry name" value="HATPase_dom"/>
</dbReference>
<dbReference type="SUPFAM" id="SSF55874">
    <property type="entry name" value="ATPase domain of HSP90 chaperone/DNA topoisomerase II/histidine kinase"/>
    <property type="match status" value="1"/>
</dbReference>